<name>A0ABN9UNK3_9DINO</name>
<proteinExistence type="predicted"/>
<evidence type="ECO:0000313" key="3">
    <source>
        <dbReference type="Proteomes" id="UP001189429"/>
    </source>
</evidence>
<evidence type="ECO:0000256" key="1">
    <source>
        <dbReference type="SAM" id="MobiDB-lite"/>
    </source>
</evidence>
<dbReference type="EMBL" id="CAUYUJ010016066">
    <property type="protein sequence ID" value="CAK0861508.1"/>
    <property type="molecule type" value="Genomic_DNA"/>
</dbReference>
<feature type="non-terminal residue" evidence="2">
    <location>
        <position position="1"/>
    </location>
</feature>
<evidence type="ECO:0008006" key="4">
    <source>
        <dbReference type="Google" id="ProtNLM"/>
    </source>
</evidence>
<feature type="compositionally biased region" description="Low complexity" evidence="1">
    <location>
        <begin position="96"/>
        <end position="110"/>
    </location>
</feature>
<feature type="region of interest" description="Disordered" evidence="1">
    <location>
        <begin position="339"/>
        <end position="362"/>
    </location>
</feature>
<reference evidence="2" key="1">
    <citation type="submission" date="2023-10" db="EMBL/GenBank/DDBJ databases">
        <authorList>
            <person name="Chen Y."/>
            <person name="Shah S."/>
            <person name="Dougan E. K."/>
            <person name="Thang M."/>
            <person name="Chan C."/>
        </authorList>
    </citation>
    <scope>NUCLEOTIDE SEQUENCE [LARGE SCALE GENOMIC DNA]</scope>
</reference>
<evidence type="ECO:0000313" key="2">
    <source>
        <dbReference type="EMBL" id="CAK0861508.1"/>
    </source>
</evidence>
<dbReference type="Proteomes" id="UP001189429">
    <property type="component" value="Unassembled WGS sequence"/>
</dbReference>
<protein>
    <recommendedName>
        <fullName evidence="4">Phospholipase B-like</fullName>
    </recommendedName>
</protein>
<accession>A0ABN9UNK3</accession>
<gene>
    <name evidence="2" type="ORF">PCOR1329_LOCUS50153</name>
</gene>
<feature type="compositionally biased region" description="Low complexity" evidence="1">
    <location>
        <begin position="53"/>
        <end position="80"/>
    </location>
</feature>
<organism evidence="2 3">
    <name type="scientific">Prorocentrum cordatum</name>
    <dbReference type="NCBI Taxonomy" id="2364126"/>
    <lineage>
        <taxon>Eukaryota</taxon>
        <taxon>Sar</taxon>
        <taxon>Alveolata</taxon>
        <taxon>Dinophyceae</taxon>
        <taxon>Prorocentrales</taxon>
        <taxon>Prorocentraceae</taxon>
        <taxon>Prorocentrum</taxon>
    </lineage>
</organism>
<feature type="region of interest" description="Disordered" evidence="1">
    <location>
        <begin position="1"/>
        <end position="114"/>
    </location>
</feature>
<keyword evidence="3" id="KW-1185">Reference proteome</keyword>
<comment type="caution">
    <text evidence="2">The sequence shown here is derived from an EMBL/GenBank/DDBJ whole genome shotgun (WGS) entry which is preliminary data.</text>
</comment>
<sequence>PLFGSSTPPSPRGAPRPSKRGAPHSARPLPPLASPRLPMPRASHATSDGGSRAAATPAGPAAERSFASAAAAEPSRSSRATSDATVTPGGQRAERSPPAAAALERAVASRMQSQRDMLRELEELEAAVQGVANELKSRPAKSTAAQKWQFAHGVARKAPRIEAWGSGDKHVSGAYSYVPPADEQKRTGPATYQSATDPDKYLYVSMKGSWLLGSLESKEAREQKQQREYLRSAMSVEPGVLPHMTGPGWEVLVGADFVPRETMKFWLTETVRLEWQKARVDLGNGPVIRVTGVSEHFADGLFDFVPAQSSKGEPPVFQHQRLRNVWMFLGTDQRWWIGSTSDKNSRNPHGIGHTSAPIQPGEVPTAETTFAVSVDNAWVKRPVRIQRVDGLRACDCWAEAARKTGPLELWGSSELFGAFAPEAGESGHPPVYRRSKDDSTVLFVGEDGHWWLGTSGEGGRLKEGSVRSLQSVEPGMLPDDPCVAWLERGPQEWSRAPALRFCTSQAVAAAWRATREQAAANPVMSLTGSPEDLGYDGLYDYIAEEGEEDGPPRFMHQINQERWVYLGADGCWWVGDQEFAASGLTKGLLCTGPVGPGDLPLGGAAQWQSWSSGSRAWVAQPGTRFGVS</sequence>